<organism evidence="3">
    <name type="scientific">Oryza barthii</name>
    <dbReference type="NCBI Taxonomy" id="65489"/>
    <lineage>
        <taxon>Eukaryota</taxon>
        <taxon>Viridiplantae</taxon>
        <taxon>Streptophyta</taxon>
        <taxon>Embryophyta</taxon>
        <taxon>Tracheophyta</taxon>
        <taxon>Spermatophyta</taxon>
        <taxon>Magnoliopsida</taxon>
        <taxon>Liliopsida</taxon>
        <taxon>Poales</taxon>
        <taxon>Poaceae</taxon>
        <taxon>BOP clade</taxon>
        <taxon>Oryzoideae</taxon>
        <taxon>Oryzeae</taxon>
        <taxon>Oryzinae</taxon>
        <taxon>Oryza</taxon>
    </lineage>
</organism>
<keyword evidence="4" id="KW-1185">Reference proteome</keyword>
<dbReference type="PaxDb" id="65489-OBART03G10180.1"/>
<dbReference type="STRING" id="65489.A0A0D3FG31"/>
<dbReference type="GO" id="GO:0034472">
    <property type="term" value="P:snRNA 3'-end processing"/>
    <property type="evidence" value="ECO:0007669"/>
    <property type="project" value="TreeGrafter"/>
</dbReference>
<dbReference type="Gramene" id="OBART03G10180.1">
    <property type="protein sequence ID" value="OBART03G10180.1"/>
    <property type="gene ID" value="OBART03G10180"/>
</dbReference>
<dbReference type="HOGENOM" id="CLU_023159_2_0_1"/>
<protein>
    <recommendedName>
        <fullName evidence="5">Beta-Casp domain-containing protein</fullName>
    </recommendedName>
</protein>
<keyword evidence="2" id="KW-0539">Nucleus</keyword>
<dbReference type="GO" id="GO:0032039">
    <property type="term" value="C:integrator complex"/>
    <property type="evidence" value="ECO:0007669"/>
    <property type="project" value="InterPro"/>
</dbReference>
<evidence type="ECO:0000313" key="4">
    <source>
        <dbReference type="Proteomes" id="UP000026960"/>
    </source>
</evidence>
<dbReference type="SUPFAM" id="SSF56281">
    <property type="entry name" value="Metallo-hydrolase/oxidoreductase"/>
    <property type="match status" value="1"/>
</dbReference>
<dbReference type="PANTHER" id="PTHR46094:SF1">
    <property type="entry name" value="INTEGRATOR COMPLEX SUBUNIT 9"/>
    <property type="match status" value="1"/>
</dbReference>
<dbReference type="AlphaFoldDB" id="A0A0D3FG31"/>
<dbReference type="InterPro" id="IPR027074">
    <property type="entry name" value="Integrator_9su"/>
</dbReference>
<evidence type="ECO:0000256" key="2">
    <source>
        <dbReference type="ARBA" id="ARBA00023242"/>
    </source>
</evidence>
<comment type="subcellular location">
    <subcellularLocation>
        <location evidence="1">Nucleus</location>
    </subcellularLocation>
</comment>
<dbReference type="Gene3D" id="3.40.50.10890">
    <property type="match status" value="1"/>
</dbReference>
<proteinExistence type="predicted"/>
<dbReference type="EnsemblPlants" id="OBART03G10180.1">
    <property type="protein sequence ID" value="OBART03G10180.1"/>
    <property type="gene ID" value="OBART03G10180"/>
</dbReference>
<sequence>MATDGSRTPGGAAAAFFTGPPRRLTARTNRCVLPLAVSLPGWRRHSLRAAAATPLPTSQPHPPCLLEFSMKLTCLDTGVDGGYYTPASHLLEVEGLRILLDCPIDLSSLTAFSPVPLGASSSSGDAGDLIRGVPYYRSPTAVAAAKAGRIDAVLVSSATGLLGLPFLARLPGFANTKVYVTEVAARMGSLMMRELVEMRREFVRCYGPDRDQSPVWMEGEKLKKLMSVLQKITTEDEENNNLAALVSLYSLDNIEECMQKTQYVKYGEEVCFNGMLMLKASSSGLELGNCVWTIKGPRASMTYLPSSIFVSAHALDFDYSSLKGNDVILFSDFSSLNGMYDDNKKMGEHIVDETDILLASNSVFRDDGMDEDETIKFLCSNDDIAEEIERISFICSCIIDAINSGGSVLIPIGRIGIILLLLEHMSETLHSSNMKSQVPIFMISETAEEIITFTNALPEWLCKSRQEKLGRNLALYFVHIGVLGMAQLSICFIDGVQTNDQGVDAELTLKPFMPLAIQVLGCSFLSGIKVGKIDPLLGLLKPKLILFPEGQKSLCPATDKQPWSFLYYSKGKTIEVPNMREEFEVRMTTEVAFGLQPRQLDKTTAVARLKAKLLLSNGQYVLAAAKSELDRSERHLLHWGTVDASCIPSALQEKGIVCSFSADADYSAPSDRERVISITSPGEALVKVTSERTTIYCDDEETAERVYDALRSICNGI</sequence>
<reference evidence="3" key="1">
    <citation type="journal article" date="2009" name="Rice">
        <title>De Novo Next Generation Sequencing of Plant Genomes.</title>
        <authorList>
            <person name="Rounsley S."/>
            <person name="Marri P.R."/>
            <person name="Yu Y."/>
            <person name="He R."/>
            <person name="Sisneros N."/>
            <person name="Goicoechea J.L."/>
            <person name="Lee S.J."/>
            <person name="Angelova A."/>
            <person name="Kudrna D."/>
            <person name="Luo M."/>
            <person name="Affourtit J."/>
            <person name="Desany B."/>
            <person name="Knight J."/>
            <person name="Niazi F."/>
            <person name="Egholm M."/>
            <person name="Wing R.A."/>
        </authorList>
    </citation>
    <scope>NUCLEOTIDE SEQUENCE [LARGE SCALE GENOMIC DNA]</scope>
    <source>
        <strain evidence="3">cv. IRGC 105608</strain>
    </source>
</reference>
<name>A0A0D3FG31_9ORYZ</name>
<accession>A0A0D3FG31</accession>
<evidence type="ECO:0000256" key="1">
    <source>
        <dbReference type="ARBA" id="ARBA00004123"/>
    </source>
</evidence>
<dbReference type="eggNOG" id="KOG1138">
    <property type="taxonomic scope" value="Eukaryota"/>
</dbReference>
<evidence type="ECO:0008006" key="5">
    <source>
        <dbReference type="Google" id="ProtNLM"/>
    </source>
</evidence>
<dbReference type="PANTHER" id="PTHR46094">
    <property type="entry name" value="INTEGRATOR COMPLEX SUBUNIT 9"/>
    <property type="match status" value="1"/>
</dbReference>
<dbReference type="Proteomes" id="UP000026960">
    <property type="component" value="Chromosome 3"/>
</dbReference>
<reference evidence="3" key="2">
    <citation type="submission" date="2015-03" db="UniProtKB">
        <authorList>
            <consortium name="EnsemblPlants"/>
        </authorList>
    </citation>
    <scope>IDENTIFICATION</scope>
</reference>
<evidence type="ECO:0000313" key="3">
    <source>
        <dbReference type="EnsemblPlants" id="OBART03G10180.1"/>
    </source>
</evidence>
<dbReference type="Gene3D" id="3.60.15.10">
    <property type="entry name" value="Ribonuclease Z/Hydroxyacylglutathione hydrolase-like"/>
    <property type="match status" value="1"/>
</dbReference>
<dbReference type="InterPro" id="IPR036866">
    <property type="entry name" value="RibonucZ/Hydroxyglut_hydro"/>
</dbReference>